<dbReference type="OrthoDB" id="214902at2"/>
<proteinExistence type="predicted"/>
<gene>
    <name evidence="2" type="ORF">BWR60_03455</name>
</gene>
<dbReference type="SUPFAM" id="SSF159894">
    <property type="entry name" value="YgaC/TfoX-N like"/>
    <property type="match status" value="1"/>
</dbReference>
<evidence type="ECO:0000313" key="2">
    <source>
        <dbReference type="EMBL" id="OWJ68476.1"/>
    </source>
</evidence>
<dbReference type="RefSeq" id="WP_088149613.1">
    <property type="nucleotide sequence ID" value="NZ_NHON01000004.1"/>
</dbReference>
<dbReference type="EMBL" id="NHON01000004">
    <property type="protein sequence ID" value="OWJ68476.1"/>
    <property type="molecule type" value="Genomic_DNA"/>
</dbReference>
<reference evidence="3" key="1">
    <citation type="submission" date="2017-05" db="EMBL/GenBank/DDBJ databases">
        <authorList>
            <person name="Macchi M."/>
            <person name="Festa S."/>
            <person name="Coppotelli B.M."/>
            <person name="Morelli I.S."/>
        </authorList>
    </citation>
    <scope>NUCLEOTIDE SEQUENCE [LARGE SCALE GENOMIC DNA]</scope>
    <source>
        <strain evidence="3">I</strain>
    </source>
</reference>
<feature type="domain" description="TfoX N-terminal" evidence="1">
    <location>
        <begin position="17"/>
        <end position="102"/>
    </location>
</feature>
<protein>
    <submittedName>
        <fullName evidence="2">Cold-shock protein</fullName>
    </submittedName>
</protein>
<dbReference type="AlphaFoldDB" id="A0A211ZTH8"/>
<keyword evidence="3" id="KW-1185">Reference proteome</keyword>
<name>A0A211ZTH8_9PROT</name>
<evidence type="ECO:0000313" key="3">
    <source>
        <dbReference type="Proteomes" id="UP000196655"/>
    </source>
</evidence>
<dbReference type="STRING" id="1122125.GCA_000423185_04367"/>
<dbReference type="InterPro" id="IPR007076">
    <property type="entry name" value="TfoX_N"/>
</dbReference>
<comment type="caution">
    <text evidence="2">The sequence shown here is derived from an EMBL/GenBank/DDBJ whole genome shotgun (WGS) entry which is preliminary data.</text>
</comment>
<accession>A0A211ZTH8</accession>
<sequence length="109" mass="11785">MARDPGLEELVREALGQEPGLDEKRMFGGLAWLLHGNLLCGARVDSMLVRLGKGNDGWALEQPGVATMVMQGRSMPGWVRAGAAAYGDDALRRRLLDAALAFVRTLPPK</sequence>
<evidence type="ECO:0000259" key="1">
    <source>
        <dbReference type="Pfam" id="PF04993"/>
    </source>
</evidence>
<dbReference type="Pfam" id="PF04993">
    <property type="entry name" value="TfoX_N"/>
    <property type="match status" value="1"/>
</dbReference>
<organism evidence="2 3">
    <name type="scientific">Inquilinus limosus</name>
    <dbReference type="NCBI Taxonomy" id="171674"/>
    <lineage>
        <taxon>Bacteria</taxon>
        <taxon>Pseudomonadati</taxon>
        <taxon>Pseudomonadota</taxon>
        <taxon>Alphaproteobacteria</taxon>
        <taxon>Rhodospirillales</taxon>
        <taxon>Rhodospirillaceae</taxon>
        <taxon>Inquilinus</taxon>
    </lineage>
</organism>
<dbReference type="Proteomes" id="UP000196655">
    <property type="component" value="Unassembled WGS sequence"/>
</dbReference>